<proteinExistence type="predicted"/>
<dbReference type="EMBL" id="MK072387">
    <property type="protein sequence ID" value="AYV83302.1"/>
    <property type="molecule type" value="Genomic_DNA"/>
</dbReference>
<reference evidence="1" key="1">
    <citation type="submission" date="2018-10" db="EMBL/GenBank/DDBJ databases">
        <title>Hidden diversity of soil giant viruses.</title>
        <authorList>
            <person name="Schulz F."/>
            <person name="Alteio L."/>
            <person name="Goudeau D."/>
            <person name="Ryan E.M."/>
            <person name="Malmstrom R.R."/>
            <person name="Blanchard J."/>
            <person name="Woyke T."/>
        </authorList>
    </citation>
    <scope>NUCLEOTIDE SEQUENCE</scope>
    <source>
        <strain evidence="1">HYV1</strain>
    </source>
</reference>
<accession>A0A3G5A8A9</accession>
<protein>
    <submittedName>
        <fullName evidence="1">Uncharacterized protein</fullName>
    </submittedName>
</protein>
<evidence type="ECO:0000313" key="1">
    <source>
        <dbReference type="EMBL" id="AYV83302.1"/>
    </source>
</evidence>
<name>A0A3G5A8A9_9VIRU</name>
<gene>
    <name evidence="1" type="ORF">Hyperionvirus5_108</name>
</gene>
<sequence>MPKNNCKCNQYSCDDKNNVYCDSDGLELVLDNYSNFFAQYQLNDCECGRCSYDNDILFSQIENGIPQTLLFENNGYDIYNNINGIRTGSNPGDTLIAWFELHTDKHYIPLLAAANKNIINANAILLANKNIRLTAYGIQFLVPPNEPQPKYYVEYYFPRINGYGGEPETATFGVIVNRPGLPRKEYISEQPTPEPFDIATYRIRAPPIGEEGSPNNAFVNNTFVFIENVQIGPQIIVRPLHYQDNTGPSLVISVFIAA</sequence>
<organism evidence="1">
    <name type="scientific">Hyperionvirus sp</name>
    <dbReference type="NCBI Taxonomy" id="2487770"/>
    <lineage>
        <taxon>Viruses</taxon>
        <taxon>Varidnaviria</taxon>
        <taxon>Bamfordvirae</taxon>
        <taxon>Nucleocytoviricota</taxon>
        <taxon>Megaviricetes</taxon>
        <taxon>Imitervirales</taxon>
        <taxon>Mimiviridae</taxon>
        <taxon>Klosneuvirinae</taxon>
    </lineage>
</organism>